<dbReference type="EMBL" id="MT460930">
    <property type="protein sequence ID" value="QRZ58758.1"/>
    <property type="molecule type" value="Genomic_DNA"/>
</dbReference>
<feature type="compositionally biased region" description="Low complexity" evidence="1">
    <location>
        <begin position="152"/>
        <end position="165"/>
    </location>
</feature>
<name>A0A895KQV2_MALJA</name>
<gene>
    <name evidence="2" type="primary">Gcp8</name>
</gene>
<feature type="region of interest" description="Disordered" evidence="1">
    <location>
        <begin position="1"/>
        <end position="26"/>
    </location>
</feature>
<feature type="region of interest" description="Disordered" evidence="1">
    <location>
        <begin position="246"/>
        <end position="269"/>
    </location>
</feature>
<protein>
    <submittedName>
        <fullName evidence="2">Gsp-co-occurring protein 8</fullName>
    </submittedName>
</protein>
<organism evidence="2">
    <name type="scientific">Malawimonas jakobiformis</name>
    <name type="common">Flagellated protozoan</name>
    <dbReference type="NCBI Taxonomy" id="136089"/>
    <lineage>
        <taxon>Eukaryota</taxon>
        <taxon>Malawimonadida</taxon>
        <taxon>Malawimonadidae</taxon>
        <taxon>Malawimonas</taxon>
    </lineage>
</organism>
<feature type="region of interest" description="Disordered" evidence="1">
    <location>
        <begin position="128"/>
        <end position="165"/>
    </location>
</feature>
<feature type="compositionally biased region" description="Pro residues" evidence="1">
    <location>
        <begin position="128"/>
        <end position="142"/>
    </location>
</feature>
<proteinExistence type="predicted"/>
<accession>A0A895KQV2</accession>
<dbReference type="AlphaFoldDB" id="A0A895KQV2"/>
<evidence type="ECO:0000313" key="2">
    <source>
        <dbReference type="EMBL" id="QRZ58758.1"/>
    </source>
</evidence>
<evidence type="ECO:0000256" key="1">
    <source>
        <dbReference type="SAM" id="MobiDB-lite"/>
    </source>
</evidence>
<sequence length="302" mass="31959">MSSYGGPRYGRPAERGPGGSYTRYGDGGYNSYGGRYGDTYGSGYGMNNRFDGGYGGYGGYGSSAYGRYGTSGPGYGYGTYGAGYGSGYGGYDGGAYGYGSRPYGADAYPGMNRGLRAPYTPYGGSYPPYPPYGYPPPPPPPQSQEAMEPDGQQRSRSSSRASGGAPEMAILEGDVQANLALLLETGRCKVSATASLVCMPTPPDYATVAQSTDPVPPGVRAAYGDDRFFNSTNSEFQNAFERSRYGQTRPPFPAAGAAGPTQNSEQASTNNASLVDPFLQDNWYFVELHNSILQESSQRARL</sequence>
<reference evidence="2" key="1">
    <citation type="journal article" date="2021" name="bioRxiv">
        <title>Ancestral mitochondrial apparatus derived from the bacterial type II secretion system.</title>
        <authorList>
            <person name="Horvathova L."/>
            <person name="Zarsky V."/>
            <person name="Panek T."/>
            <person name="Derelle R."/>
            <person name="Pyrih J."/>
            <person name="Motyckova A."/>
            <person name="Klapst'ova V."/>
            <person name="Vinopalova M."/>
            <person name="Markova L."/>
            <person name="Voleman L."/>
            <person name="Klimes V."/>
            <person name="Petru M."/>
            <person name="Vaitova Z."/>
            <person name="Cepicka I."/>
            <person name="Hryzakova K."/>
            <person name="Harant K."/>
            <person name="Gray M.W."/>
            <person name="Chami M."/>
            <person name="Guilvout I."/>
            <person name="Francetic O."/>
            <person name="Lang B.F."/>
            <person name="Vlcek C."/>
            <person name="Tsaousis A.D."/>
            <person name="Elias M."/>
            <person name="Dolezal P."/>
        </authorList>
    </citation>
    <scope>NUCLEOTIDE SEQUENCE</scope>
    <source>
        <strain evidence="2">ATCC 50740</strain>
    </source>
</reference>